<feature type="region of interest" description="Disordered" evidence="2">
    <location>
        <begin position="360"/>
        <end position="397"/>
    </location>
</feature>
<dbReference type="AlphaFoldDB" id="A0AAU7B972"/>
<feature type="compositionally biased region" description="Basic and acidic residues" evidence="2">
    <location>
        <begin position="484"/>
        <end position="497"/>
    </location>
</feature>
<feature type="region of interest" description="Disordered" evidence="2">
    <location>
        <begin position="481"/>
        <end position="508"/>
    </location>
</feature>
<dbReference type="PANTHER" id="PTHR15154">
    <property type="entry name" value="HAMARTIN"/>
    <property type="match status" value="1"/>
</dbReference>
<feature type="region of interest" description="Disordered" evidence="2">
    <location>
        <begin position="602"/>
        <end position="621"/>
    </location>
</feature>
<accession>A0AAU7B972</accession>
<dbReference type="InterPro" id="IPR007483">
    <property type="entry name" value="Hamartin"/>
</dbReference>
<protein>
    <submittedName>
        <fullName evidence="4">Tuberous sclerosis protein product-1</fullName>
    </submittedName>
</protein>
<name>A0AAU7B972_PYRAP</name>
<dbReference type="GO" id="GO:0051726">
    <property type="term" value="P:regulation of cell cycle"/>
    <property type="evidence" value="ECO:0007669"/>
    <property type="project" value="TreeGrafter"/>
</dbReference>
<evidence type="ECO:0000256" key="3">
    <source>
        <dbReference type="SAM" id="Phobius"/>
    </source>
</evidence>
<evidence type="ECO:0000256" key="2">
    <source>
        <dbReference type="SAM" id="MobiDB-lite"/>
    </source>
</evidence>
<sequence length="1056" mass="120066">MSTSNSKPLNLRIALDEMEAIQDLFSSLESFNPKNADDAKNKFYELFLSTKEQWLLNGMFDYYIKSGSVRAIDVLICVREPHDRYLLDRLSDTLRGSNKLSALTLLGHIVRKHPSWIYKIAGHAVFKDLIKVLKSEKDVVILMSALLIVVILLPIIASLIAPHLQDLFDIFSHLAVWNTNNPHKVPEIYLLHLEIGMYALFNRLYGMFPCNFLSYLRNHFSSKESLPVFSRTIKPMLDTVRMHPLLVTASKEAETSAHRWKKMESNDVIIECAKFSIESNYDRVKEDCSSRRRSFSVRSKTRFDCYSRPVLETKHSAEGFVEFGNHGVPVINSFSTNLPESSEVWSPAICSGAATPPGGSSIPHTPVIQGVVSSSYSPQSGNSPPEAAIEATPESTPVKDMHEHSERAHSVIGSSVVRSLNAFHSQPSSPLRKENLPMKLCSTPTSLQRVNRIVSERTQAENMVFKGKSTYPPCSPLRVIPQLEKQRPHTPGDRSDEDREVESTMTTSSQVITDFRQVVREDSVLGETNDNGEGGEWREWREGGDLQMPESRTINHLARRLRCFSQCQPENFQLMPIGLTASGSSPNESLKLLTIKLRKTSSCPDLQRPKDSEKKKLKDRENSVKVRLAEKTYVSIGMQTEPLVYEHLLLSILPPMEQIQQHSAPPDVTSPPSFQDEHIISSPRGALDAYIDSTMKSLKEKRGVEASELQQLRDQLILLTLQLQFERHRREVHAERNRRLLGRYRENRGLEEHNSALRDQVDLLQREIEMLHNELNRFKKEAKVNTEKQEKSLTYWEEQNSTLQQKYLESTEKIKALNEDLKEEKRKKETIAEGYAKLESEVFGLRNKMEDALVAVQRAELMKSELAVHQHQLASAGELEARLWSWVNDLLLTSHRGAQAHLVTRTYQHQITEMQKKLDSDGMYKEASHEKLKQAEDLYAKREALAAEQEVLIQAIKDNYEKQVKENEGECLKLHKLNTQREVEILRLQAEVENLQDKLKRLSITKPVTKGPAPELPPINTGGLITEEITHLQNLHLLVENTEGGPSTSRDAPSPP</sequence>
<dbReference type="GO" id="GO:0032007">
    <property type="term" value="P:negative regulation of TOR signaling"/>
    <property type="evidence" value="ECO:0007669"/>
    <property type="project" value="TreeGrafter"/>
</dbReference>
<dbReference type="EMBL" id="PP813834">
    <property type="protein sequence ID" value="XBC28247.1"/>
    <property type="molecule type" value="mRNA"/>
</dbReference>
<dbReference type="SUPFAM" id="SSF48371">
    <property type="entry name" value="ARM repeat"/>
    <property type="match status" value="1"/>
</dbReference>
<evidence type="ECO:0000313" key="4">
    <source>
        <dbReference type="EMBL" id="XBC28247.1"/>
    </source>
</evidence>
<organism evidence="4">
    <name type="scientific">Pyrrhocoris apterus</name>
    <name type="common">Sap sucking bug</name>
    <name type="synonym">Cimex apterus</name>
    <dbReference type="NCBI Taxonomy" id="37000"/>
    <lineage>
        <taxon>Eukaryota</taxon>
        <taxon>Metazoa</taxon>
        <taxon>Ecdysozoa</taxon>
        <taxon>Arthropoda</taxon>
        <taxon>Hexapoda</taxon>
        <taxon>Insecta</taxon>
        <taxon>Pterygota</taxon>
        <taxon>Neoptera</taxon>
        <taxon>Paraneoptera</taxon>
        <taxon>Hemiptera</taxon>
        <taxon>Heteroptera</taxon>
        <taxon>Panheteroptera</taxon>
        <taxon>Pentatomomorpha</taxon>
        <taxon>Pyrrhocoroidea</taxon>
        <taxon>Pyrrhocoridae</taxon>
        <taxon>Pyrrhocoris</taxon>
    </lineage>
</organism>
<keyword evidence="3" id="KW-0472">Membrane</keyword>
<feature type="coiled-coil region" evidence="1">
    <location>
        <begin position="747"/>
        <end position="841"/>
    </location>
</feature>
<dbReference type="PANTHER" id="PTHR15154:SF2">
    <property type="entry name" value="HAMARTIN"/>
    <property type="match status" value="1"/>
</dbReference>
<feature type="compositionally biased region" description="Low complexity" evidence="2">
    <location>
        <begin position="373"/>
        <end position="385"/>
    </location>
</feature>
<keyword evidence="3" id="KW-0812">Transmembrane</keyword>
<dbReference type="GO" id="GO:0008285">
    <property type="term" value="P:negative regulation of cell population proliferation"/>
    <property type="evidence" value="ECO:0007669"/>
    <property type="project" value="TreeGrafter"/>
</dbReference>
<reference evidence="4" key="1">
    <citation type="submission" date="2024-05" db="EMBL/GenBank/DDBJ databases">
        <authorList>
            <person name="Zhang J.-L."/>
            <person name="Xu H.-J."/>
        </authorList>
    </citation>
    <scope>NUCLEOTIDE SEQUENCE</scope>
</reference>
<dbReference type="Pfam" id="PF04388">
    <property type="entry name" value="Hamartin"/>
    <property type="match status" value="1"/>
</dbReference>
<dbReference type="InterPro" id="IPR016024">
    <property type="entry name" value="ARM-type_fold"/>
</dbReference>
<keyword evidence="3" id="KW-1133">Transmembrane helix</keyword>
<keyword evidence="1" id="KW-0175">Coiled coil</keyword>
<dbReference type="GO" id="GO:0033596">
    <property type="term" value="C:TSC1-TSC2 complex"/>
    <property type="evidence" value="ECO:0007669"/>
    <property type="project" value="TreeGrafter"/>
</dbReference>
<feature type="transmembrane region" description="Helical" evidence="3">
    <location>
        <begin position="139"/>
        <end position="161"/>
    </location>
</feature>
<proteinExistence type="evidence at transcript level"/>
<feature type="compositionally biased region" description="Basic and acidic residues" evidence="2">
    <location>
        <begin position="607"/>
        <end position="621"/>
    </location>
</feature>
<feature type="coiled-coil region" evidence="1">
    <location>
        <begin position="978"/>
        <end position="1005"/>
    </location>
</feature>
<evidence type="ECO:0000256" key="1">
    <source>
        <dbReference type="SAM" id="Coils"/>
    </source>
</evidence>